<dbReference type="NCBIfam" id="TIGR01198">
    <property type="entry name" value="pgl"/>
    <property type="match status" value="1"/>
</dbReference>
<organism evidence="9 10">
    <name type="scientific">Neorhodopirellula lusitana</name>
    <dbReference type="NCBI Taxonomy" id="445327"/>
    <lineage>
        <taxon>Bacteria</taxon>
        <taxon>Pseudomonadati</taxon>
        <taxon>Planctomycetota</taxon>
        <taxon>Planctomycetia</taxon>
        <taxon>Pirellulales</taxon>
        <taxon>Pirellulaceae</taxon>
        <taxon>Neorhodopirellula</taxon>
    </lineage>
</organism>
<evidence type="ECO:0000256" key="3">
    <source>
        <dbReference type="ARBA" id="ARBA00004961"/>
    </source>
</evidence>
<dbReference type="InterPro" id="IPR005900">
    <property type="entry name" value="6-phosphogluconolactonase_DevB"/>
</dbReference>
<evidence type="ECO:0000256" key="5">
    <source>
        <dbReference type="ARBA" id="ARBA00013198"/>
    </source>
</evidence>
<dbReference type="SUPFAM" id="SSF100950">
    <property type="entry name" value="NagB/RpiA/CoA transferase-like"/>
    <property type="match status" value="1"/>
</dbReference>
<evidence type="ECO:0000256" key="6">
    <source>
        <dbReference type="ARBA" id="ARBA00020337"/>
    </source>
</evidence>
<dbReference type="PANTHER" id="PTHR11054">
    <property type="entry name" value="6-PHOSPHOGLUCONOLACTONASE"/>
    <property type="match status" value="1"/>
</dbReference>
<proteinExistence type="inferred from homology"/>
<dbReference type="CDD" id="cd01400">
    <property type="entry name" value="6PGL"/>
    <property type="match status" value="1"/>
</dbReference>
<evidence type="ECO:0000256" key="1">
    <source>
        <dbReference type="ARBA" id="ARBA00000832"/>
    </source>
</evidence>
<dbReference type="InterPro" id="IPR006148">
    <property type="entry name" value="Glc/Gal-6P_isomerase"/>
</dbReference>
<sequence>MKPSTLHTCSSLDELSTTVADAFCELAAESISQRGVFRVSLSGGSTPKRLYELLAKRDLDWDNIHWFWGDERNVPHDHDDSNYRMVREALLNHLPQDQVHAFPVPVDPSNPAETAKQYEAILRKEFAGQATPQWDLSLLGMGDDAHTASLFPGTLAINEQQRWFVENFVAKFDAYRYTLTAPAINSSRYKWFLIAGANKQVALDQVWNHDRQVNTIPSQLIESPIWYVSQEAMPA</sequence>
<evidence type="ECO:0000256" key="4">
    <source>
        <dbReference type="ARBA" id="ARBA00010662"/>
    </source>
</evidence>
<name>A0ABY1PWJ4_9BACT</name>
<comment type="caution">
    <text evidence="9">The sequence shown here is derived from an EMBL/GenBank/DDBJ whole genome shotgun (WGS) entry which is preliminary data.</text>
</comment>
<dbReference type="InterPro" id="IPR037171">
    <property type="entry name" value="NagB/RpiA_transferase-like"/>
</dbReference>
<dbReference type="EMBL" id="FXUG01000002">
    <property type="protein sequence ID" value="SMP48873.1"/>
    <property type="molecule type" value="Genomic_DNA"/>
</dbReference>
<gene>
    <name evidence="7" type="primary">pgl</name>
    <name evidence="9" type="ORF">SAMN06265222_102470</name>
</gene>
<dbReference type="RefSeq" id="WP_283431777.1">
    <property type="nucleotide sequence ID" value="NZ_FXUG01000002.1"/>
</dbReference>
<keyword evidence="7" id="KW-0378">Hydrolase</keyword>
<keyword evidence="10" id="KW-1185">Reference proteome</keyword>
<evidence type="ECO:0000256" key="7">
    <source>
        <dbReference type="RuleBase" id="RU365095"/>
    </source>
</evidence>
<dbReference type="EC" id="3.1.1.31" evidence="5 7"/>
<evidence type="ECO:0000313" key="10">
    <source>
        <dbReference type="Proteomes" id="UP001158067"/>
    </source>
</evidence>
<comment type="function">
    <text evidence="2 7">Hydrolysis of 6-phosphogluconolactone to 6-phosphogluconate.</text>
</comment>
<evidence type="ECO:0000259" key="8">
    <source>
        <dbReference type="Pfam" id="PF01182"/>
    </source>
</evidence>
<comment type="catalytic activity">
    <reaction evidence="1 7">
        <text>6-phospho-D-glucono-1,5-lactone + H2O = 6-phospho-D-gluconate + H(+)</text>
        <dbReference type="Rhea" id="RHEA:12556"/>
        <dbReference type="ChEBI" id="CHEBI:15377"/>
        <dbReference type="ChEBI" id="CHEBI:15378"/>
        <dbReference type="ChEBI" id="CHEBI:57955"/>
        <dbReference type="ChEBI" id="CHEBI:58759"/>
        <dbReference type="EC" id="3.1.1.31"/>
    </reaction>
</comment>
<dbReference type="InterPro" id="IPR039104">
    <property type="entry name" value="6PGL"/>
</dbReference>
<dbReference type="Pfam" id="PF01182">
    <property type="entry name" value="Glucosamine_iso"/>
    <property type="match status" value="1"/>
</dbReference>
<reference evidence="9 10" key="1">
    <citation type="submission" date="2017-05" db="EMBL/GenBank/DDBJ databases">
        <authorList>
            <person name="Varghese N."/>
            <person name="Submissions S."/>
        </authorList>
    </citation>
    <scope>NUCLEOTIDE SEQUENCE [LARGE SCALE GENOMIC DNA]</scope>
    <source>
        <strain evidence="9 10">DSM 25457</strain>
    </source>
</reference>
<dbReference type="PANTHER" id="PTHR11054:SF0">
    <property type="entry name" value="6-PHOSPHOGLUCONOLACTONASE"/>
    <property type="match status" value="1"/>
</dbReference>
<dbReference type="Gene3D" id="3.40.50.1360">
    <property type="match status" value="1"/>
</dbReference>
<evidence type="ECO:0000313" key="9">
    <source>
        <dbReference type="EMBL" id="SMP48873.1"/>
    </source>
</evidence>
<evidence type="ECO:0000256" key="2">
    <source>
        <dbReference type="ARBA" id="ARBA00002681"/>
    </source>
</evidence>
<dbReference type="Proteomes" id="UP001158067">
    <property type="component" value="Unassembled WGS sequence"/>
</dbReference>
<accession>A0ABY1PWJ4</accession>
<comment type="similarity">
    <text evidence="4 7">Belongs to the glucosamine/galactosamine-6-phosphate isomerase family. 6-phosphogluconolactonase subfamily.</text>
</comment>
<protein>
    <recommendedName>
        <fullName evidence="6 7">6-phosphogluconolactonase</fullName>
        <shortName evidence="7">6PGL</shortName>
        <ecNumber evidence="5 7">3.1.1.31</ecNumber>
    </recommendedName>
</protein>
<feature type="domain" description="Glucosamine/galactosamine-6-phosphate isomerase" evidence="8">
    <location>
        <begin position="12"/>
        <end position="222"/>
    </location>
</feature>
<comment type="pathway">
    <text evidence="3 7">Carbohydrate degradation; pentose phosphate pathway; D-ribulose 5-phosphate from D-glucose 6-phosphate (oxidative stage): step 2/3.</text>
</comment>